<comment type="caution">
    <text evidence="3">The sequence shown here is derived from an EMBL/GenBank/DDBJ whole genome shotgun (WGS) entry which is preliminary data.</text>
</comment>
<evidence type="ECO:0000313" key="3">
    <source>
        <dbReference type="EMBL" id="KAF7211643.1"/>
    </source>
</evidence>
<reference evidence="3" key="1">
    <citation type="submission" date="2020-03" db="EMBL/GenBank/DDBJ databases">
        <title>Intra-Species Differences in Population Size shape Life History and Genome Evolution.</title>
        <authorList>
            <person name="Willemsen D."/>
            <person name="Cui R."/>
            <person name="Valenzano D.R."/>
        </authorList>
    </citation>
    <scope>NUCLEOTIDE SEQUENCE</scope>
    <source>
        <strain evidence="3">GRZ</strain>
        <tissue evidence="3">Whole</tissue>
    </source>
</reference>
<dbReference type="PANTHER" id="PTHR15720:SF13">
    <property type="entry name" value="PROTEIN GREB1"/>
    <property type="match status" value="1"/>
</dbReference>
<dbReference type="KEGG" id="nfu:107375221"/>
<keyword evidence="1" id="KW-0472">Membrane</keyword>
<gene>
    <name evidence="3" type="ORF">G4P62_002480</name>
</gene>
<name>A0A9D3BM81_NOTFU</name>
<proteinExistence type="predicted"/>
<dbReference type="InterPro" id="IPR046927">
    <property type="entry name" value="GREB1-like_C"/>
</dbReference>
<dbReference type="OrthoDB" id="9989163at2759"/>
<dbReference type="EMBL" id="JAAVVJ010000011">
    <property type="protein sequence ID" value="KAF7211643.1"/>
    <property type="molecule type" value="Genomic_DNA"/>
</dbReference>
<protein>
    <submittedName>
        <fullName evidence="3">Protein GREB1-like</fullName>
    </submittedName>
</protein>
<dbReference type="Proteomes" id="UP000822369">
    <property type="component" value="Chromosome 11"/>
</dbReference>
<dbReference type="Pfam" id="PF20267">
    <property type="entry name" value="GREB1_C"/>
    <property type="match status" value="1"/>
</dbReference>
<organism evidence="3 4">
    <name type="scientific">Nothobranchius furzeri</name>
    <name type="common">Turquoise killifish</name>
    <dbReference type="NCBI Taxonomy" id="105023"/>
    <lineage>
        <taxon>Eukaryota</taxon>
        <taxon>Metazoa</taxon>
        <taxon>Chordata</taxon>
        <taxon>Craniata</taxon>
        <taxon>Vertebrata</taxon>
        <taxon>Euteleostomi</taxon>
        <taxon>Actinopterygii</taxon>
        <taxon>Neopterygii</taxon>
        <taxon>Teleostei</taxon>
        <taxon>Neoteleostei</taxon>
        <taxon>Acanthomorphata</taxon>
        <taxon>Ovalentaria</taxon>
        <taxon>Atherinomorphae</taxon>
        <taxon>Cyprinodontiformes</taxon>
        <taxon>Nothobranchiidae</taxon>
        <taxon>Nothobranchius</taxon>
    </lineage>
</organism>
<evidence type="ECO:0000313" key="4">
    <source>
        <dbReference type="Proteomes" id="UP000822369"/>
    </source>
</evidence>
<dbReference type="InterPro" id="IPR028422">
    <property type="entry name" value="GREB1"/>
</dbReference>
<keyword evidence="1" id="KW-0812">Transmembrane</keyword>
<dbReference type="RefSeq" id="XP_015799122.3">
    <property type="nucleotide sequence ID" value="XM_015943636.3"/>
</dbReference>
<feature type="transmembrane region" description="Helical" evidence="1">
    <location>
        <begin position="132"/>
        <end position="149"/>
    </location>
</feature>
<feature type="domain" description="GREB1-like C-terminal" evidence="2">
    <location>
        <begin position="11"/>
        <end position="122"/>
    </location>
</feature>
<accession>A0A9D3BM81</accession>
<feature type="transmembrane region" description="Helical" evidence="1">
    <location>
        <begin position="88"/>
        <end position="112"/>
    </location>
</feature>
<keyword evidence="1" id="KW-1133">Transmembrane helix</keyword>
<dbReference type="AlphaFoldDB" id="A0A9D3BM81"/>
<dbReference type="PANTHER" id="PTHR15720">
    <property type="entry name" value="GREB1-RELATED"/>
    <property type="match status" value="1"/>
</dbReference>
<sequence>MLFSIQMTDVSTSVGPSQYICAPDSKHLFLATPAQLLLEKYLQHTSQKLFPLSTKNYTHPVLTVDCYLNLGPEVTVCFVSSRPHSVNISTAGLLFSGLLLCFPDTFVTSVFLKKFTFLKGIRVDKDVTYREVIACDIISCVVCSFYLVASHHHQDRICDFLFFYHNVWGSS</sequence>
<evidence type="ECO:0000259" key="2">
    <source>
        <dbReference type="Pfam" id="PF20267"/>
    </source>
</evidence>
<evidence type="ECO:0000256" key="1">
    <source>
        <dbReference type="SAM" id="Phobius"/>
    </source>
</evidence>